<dbReference type="InterPro" id="IPR038416">
    <property type="entry name" value="Ribosom_S30AE_C_sf"/>
</dbReference>
<dbReference type="GO" id="GO:0045900">
    <property type="term" value="P:negative regulation of translational elongation"/>
    <property type="evidence" value="ECO:0007669"/>
    <property type="project" value="TreeGrafter"/>
</dbReference>
<dbReference type="Gene3D" id="3.30.505.50">
    <property type="entry name" value="Sigma 54 modulation/S30EA ribosomal protein, C-terminal domain"/>
    <property type="match status" value="2"/>
</dbReference>
<dbReference type="PANTHER" id="PTHR33231">
    <property type="entry name" value="30S RIBOSOMAL PROTEIN"/>
    <property type="match status" value="1"/>
</dbReference>
<name>A0A238ZFR6_9PSEU</name>
<reference evidence="3 4" key="1">
    <citation type="submission" date="2017-06" db="EMBL/GenBank/DDBJ databases">
        <authorList>
            <person name="Kim H.J."/>
            <person name="Triplett B.A."/>
        </authorList>
    </citation>
    <scope>NUCLEOTIDE SEQUENCE [LARGE SCALE GENOMIC DNA]</scope>
    <source>
        <strain evidence="3 4">DSM 45207</strain>
    </source>
</reference>
<feature type="region of interest" description="Disordered" evidence="1">
    <location>
        <begin position="184"/>
        <end position="216"/>
    </location>
</feature>
<dbReference type="PANTHER" id="PTHR33231:SF1">
    <property type="entry name" value="30S RIBOSOMAL PROTEIN"/>
    <property type="match status" value="1"/>
</dbReference>
<protein>
    <submittedName>
        <fullName evidence="3">Sigma 54 modulation/S30EA ribosomal protein C terminus</fullName>
    </submittedName>
</protein>
<dbReference type="GO" id="GO:0022627">
    <property type="term" value="C:cytosolic small ribosomal subunit"/>
    <property type="evidence" value="ECO:0007669"/>
    <property type="project" value="TreeGrafter"/>
</dbReference>
<dbReference type="Pfam" id="PF16321">
    <property type="entry name" value="Ribosom_S30AE_C"/>
    <property type="match status" value="2"/>
</dbReference>
<dbReference type="InterPro" id="IPR032528">
    <property type="entry name" value="Ribosom_S30AE_C"/>
</dbReference>
<dbReference type="GO" id="GO:0043024">
    <property type="term" value="F:ribosomal small subunit binding"/>
    <property type="evidence" value="ECO:0007669"/>
    <property type="project" value="TreeGrafter"/>
</dbReference>
<accession>A0A238ZFR6</accession>
<evidence type="ECO:0000256" key="1">
    <source>
        <dbReference type="SAM" id="MobiDB-lite"/>
    </source>
</evidence>
<dbReference type="AlphaFoldDB" id="A0A238ZFR6"/>
<dbReference type="RefSeq" id="WP_089302910.1">
    <property type="nucleotide sequence ID" value="NZ_FZNW01000021.1"/>
</dbReference>
<dbReference type="EMBL" id="FZNW01000021">
    <property type="protein sequence ID" value="SNR81979.1"/>
    <property type="molecule type" value="Genomic_DNA"/>
</dbReference>
<feature type="domain" description="Sigma 54 modulation/S30EA ribosomal protein C-terminal" evidence="2">
    <location>
        <begin position="143"/>
        <end position="193"/>
    </location>
</feature>
<dbReference type="InterPro" id="IPR050574">
    <property type="entry name" value="HPF/YfiA_ribosome-assoc"/>
</dbReference>
<dbReference type="Proteomes" id="UP000198348">
    <property type="component" value="Unassembled WGS sequence"/>
</dbReference>
<keyword evidence="4" id="KW-1185">Reference proteome</keyword>
<dbReference type="OrthoDB" id="3825664at2"/>
<gene>
    <name evidence="3" type="ORF">SAMN06265360_12124</name>
</gene>
<evidence type="ECO:0000313" key="4">
    <source>
        <dbReference type="Proteomes" id="UP000198348"/>
    </source>
</evidence>
<keyword evidence="3" id="KW-0689">Ribosomal protein</keyword>
<proteinExistence type="predicted"/>
<organism evidence="3 4">
    <name type="scientific">Haloechinothrix alba</name>
    <dbReference type="NCBI Taxonomy" id="664784"/>
    <lineage>
        <taxon>Bacteria</taxon>
        <taxon>Bacillati</taxon>
        <taxon>Actinomycetota</taxon>
        <taxon>Actinomycetes</taxon>
        <taxon>Pseudonocardiales</taxon>
        <taxon>Pseudonocardiaceae</taxon>
        <taxon>Haloechinothrix</taxon>
    </lineage>
</organism>
<evidence type="ECO:0000313" key="3">
    <source>
        <dbReference type="EMBL" id="SNR81979.1"/>
    </source>
</evidence>
<evidence type="ECO:0000259" key="2">
    <source>
        <dbReference type="Pfam" id="PF16321"/>
    </source>
</evidence>
<sequence length="272" mass="29835">MTATLPHATYRPVPDVRVTVRGAVESGTADYAAARIAELITGDALPVLAARVRLTRYWEVAVTGPVIAQTNVDIDGWFVRAQASAPTGPDAVDRAVERLRERVVRVAELRGAGWGDKLRHSVRGRDELTIQRMVGARRSVRSPSTIRTKRCLPVVCSVSDAAFDMDIRDYNFHLFTERESGRDSVLWRDGSGGTRLTHGSPSDRHRSRAAQDPVSSGALDAPVISLSTAEHRLGAGRLPFIPFVDIDTKNVSVLYRRYDGHFGLLTAQPATR</sequence>
<keyword evidence="3" id="KW-0687">Ribonucleoprotein</keyword>
<feature type="domain" description="Sigma 54 modulation/S30EA ribosomal protein C-terminal" evidence="2">
    <location>
        <begin position="228"/>
        <end position="264"/>
    </location>
</feature>